<evidence type="ECO:0000256" key="6">
    <source>
        <dbReference type="ARBA" id="ARBA00022588"/>
    </source>
</evidence>
<evidence type="ECO:0000256" key="13">
    <source>
        <dbReference type="ARBA" id="ARBA00023136"/>
    </source>
</evidence>
<keyword evidence="4" id="KW-0202">Cytokine</keyword>
<dbReference type="Proteomes" id="UP000011518">
    <property type="component" value="Unassembled WGS sequence"/>
</dbReference>
<feature type="compositionally biased region" description="Low complexity" evidence="20">
    <location>
        <begin position="928"/>
        <end position="943"/>
    </location>
</feature>
<reference evidence="23" key="1">
    <citation type="submission" date="2012-07" db="EMBL/GenBank/DDBJ databases">
        <title>Genome of the Chinese tree shrew, a rising model animal genetically related to primates.</title>
        <authorList>
            <person name="Zhang G."/>
            <person name="Fan Y."/>
            <person name="Yao Y."/>
            <person name="Huang Z."/>
        </authorList>
    </citation>
    <scope>NUCLEOTIDE SEQUENCE [LARGE SCALE GENOMIC DNA]</scope>
</reference>
<dbReference type="InterPro" id="IPR008001">
    <property type="entry name" value="MCSF-1"/>
</dbReference>
<dbReference type="GO" id="GO:0042802">
    <property type="term" value="F:identical protein binding"/>
    <property type="evidence" value="ECO:0007669"/>
    <property type="project" value="UniProtKB-ARBA"/>
</dbReference>
<dbReference type="AlphaFoldDB" id="L9KS81"/>
<name>L9KS81_TUPCH</name>
<evidence type="ECO:0000256" key="20">
    <source>
        <dbReference type="SAM" id="MobiDB-lite"/>
    </source>
</evidence>
<evidence type="ECO:0000256" key="18">
    <source>
        <dbReference type="ARBA" id="ARBA00074392"/>
    </source>
</evidence>
<dbReference type="PANTHER" id="PTHR10058:SF0">
    <property type="entry name" value="MACROPHAGE COLONY-STIMULATING FACTOR 1"/>
    <property type="match status" value="1"/>
</dbReference>
<dbReference type="GO" id="GO:0008083">
    <property type="term" value="F:growth factor activity"/>
    <property type="evidence" value="ECO:0007669"/>
    <property type="project" value="UniProtKB-KW"/>
</dbReference>
<evidence type="ECO:0000256" key="14">
    <source>
        <dbReference type="ARBA" id="ARBA00023157"/>
    </source>
</evidence>
<evidence type="ECO:0000256" key="9">
    <source>
        <dbReference type="ARBA" id="ARBA00022859"/>
    </source>
</evidence>
<protein>
    <recommendedName>
        <fullName evidence="18">Macrophage colony-stimulating factor 1</fullName>
    </recommendedName>
    <alternativeName>
        <fullName evidence="19">Proteoglycan macrophage colony-stimulating factor</fullName>
    </alternativeName>
</protein>
<feature type="region of interest" description="Disordered" evidence="20">
    <location>
        <begin position="489"/>
        <end position="514"/>
    </location>
</feature>
<dbReference type="GO" id="GO:0005125">
    <property type="term" value="F:cytokine activity"/>
    <property type="evidence" value="ECO:0007669"/>
    <property type="project" value="UniProtKB-KW"/>
</dbReference>
<feature type="region of interest" description="Disordered" evidence="20">
    <location>
        <begin position="531"/>
        <end position="664"/>
    </location>
</feature>
<evidence type="ECO:0000256" key="3">
    <source>
        <dbReference type="ARBA" id="ARBA00022475"/>
    </source>
</evidence>
<reference evidence="23" key="2">
    <citation type="journal article" date="2013" name="Nat. Commun.">
        <title>Genome of the Chinese tree shrew.</title>
        <authorList>
            <person name="Fan Y."/>
            <person name="Huang Z.Y."/>
            <person name="Cao C.C."/>
            <person name="Chen C.S."/>
            <person name="Chen Y.X."/>
            <person name="Fan D.D."/>
            <person name="He J."/>
            <person name="Hou H.L."/>
            <person name="Hu L."/>
            <person name="Hu X.T."/>
            <person name="Jiang X.T."/>
            <person name="Lai R."/>
            <person name="Lang Y.S."/>
            <person name="Liang B."/>
            <person name="Liao S.G."/>
            <person name="Mu D."/>
            <person name="Ma Y.Y."/>
            <person name="Niu Y.Y."/>
            <person name="Sun X.Q."/>
            <person name="Xia J.Q."/>
            <person name="Xiao J."/>
            <person name="Xiong Z.Q."/>
            <person name="Xu L."/>
            <person name="Yang L."/>
            <person name="Zhang Y."/>
            <person name="Zhao W."/>
            <person name="Zhao X.D."/>
            <person name="Zheng Y.T."/>
            <person name="Zhou J.M."/>
            <person name="Zhu Y.B."/>
            <person name="Zhang G.J."/>
            <person name="Wang J."/>
            <person name="Yao Y.G."/>
        </authorList>
    </citation>
    <scope>NUCLEOTIDE SEQUENCE [LARGE SCALE GENOMIC DNA]</scope>
</reference>
<feature type="compositionally biased region" description="Polar residues" evidence="20">
    <location>
        <begin position="17"/>
        <end position="27"/>
    </location>
</feature>
<keyword evidence="16" id="KW-0395">Inflammatory response</keyword>
<dbReference type="GO" id="GO:0045651">
    <property type="term" value="P:positive regulation of macrophage differentiation"/>
    <property type="evidence" value="ECO:0007669"/>
    <property type="project" value="TreeGrafter"/>
</dbReference>
<keyword evidence="6" id="KW-0399">Innate immunity</keyword>
<keyword evidence="7 21" id="KW-0812">Transmembrane</keyword>
<dbReference type="GO" id="GO:0045087">
    <property type="term" value="P:innate immune response"/>
    <property type="evidence" value="ECO:0007669"/>
    <property type="project" value="UniProtKB-KW"/>
</dbReference>
<dbReference type="GO" id="GO:0005886">
    <property type="term" value="C:plasma membrane"/>
    <property type="evidence" value="ECO:0007669"/>
    <property type="project" value="UniProtKB-SubCell"/>
</dbReference>
<feature type="region of interest" description="Disordered" evidence="20">
    <location>
        <begin position="1"/>
        <end position="46"/>
    </location>
</feature>
<evidence type="ECO:0000313" key="22">
    <source>
        <dbReference type="EMBL" id="ELW65354.1"/>
    </source>
</evidence>
<dbReference type="FunCoup" id="L9KS81">
    <property type="interactions" value="932"/>
</dbReference>
<feature type="compositionally biased region" description="Pro residues" evidence="20">
    <location>
        <begin position="1"/>
        <end position="10"/>
    </location>
</feature>
<comment type="subcellular location">
    <subcellularLocation>
        <location evidence="2">Cell membrane</location>
        <topology evidence="2">Single-pass type I membrane protein</topology>
    </subcellularLocation>
    <subcellularLocation>
        <location evidence="1">Secreted</location>
        <location evidence="1">Extracellular space</location>
    </subcellularLocation>
</comment>
<evidence type="ECO:0000256" key="16">
    <source>
        <dbReference type="ARBA" id="ARBA00023198"/>
    </source>
</evidence>
<gene>
    <name evidence="22" type="ORF">TREES_T100014017</name>
</gene>
<dbReference type="InParanoid" id="L9KS81"/>
<dbReference type="STRING" id="246437.L9KS81"/>
<dbReference type="SUPFAM" id="SSF47266">
    <property type="entry name" value="4-helical cytokines"/>
    <property type="match status" value="2"/>
</dbReference>
<evidence type="ECO:0000256" key="4">
    <source>
        <dbReference type="ARBA" id="ARBA00022514"/>
    </source>
</evidence>
<organism evidence="22 23">
    <name type="scientific">Tupaia chinensis</name>
    <name type="common">Chinese tree shrew</name>
    <name type="synonym">Tupaia belangeri chinensis</name>
    <dbReference type="NCBI Taxonomy" id="246437"/>
    <lineage>
        <taxon>Eukaryota</taxon>
        <taxon>Metazoa</taxon>
        <taxon>Chordata</taxon>
        <taxon>Craniata</taxon>
        <taxon>Vertebrata</taxon>
        <taxon>Euteleostomi</taxon>
        <taxon>Mammalia</taxon>
        <taxon>Eutheria</taxon>
        <taxon>Euarchontoglires</taxon>
        <taxon>Scandentia</taxon>
        <taxon>Tupaiidae</taxon>
        <taxon>Tupaia</taxon>
    </lineage>
</organism>
<keyword evidence="13 21" id="KW-0472">Membrane</keyword>
<evidence type="ECO:0000313" key="23">
    <source>
        <dbReference type="Proteomes" id="UP000011518"/>
    </source>
</evidence>
<evidence type="ECO:0000256" key="19">
    <source>
        <dbReference type="ARBA" id="ARBA00075266"/>
    </source>
</evidence>
<keyword evidence="8" id="KW-0732">Signal</keyword>
<dbReference type="GO" id="GO:0002687">
    <property type="term" value="P:positive regulation of leukocyte migration"/>
    <property type="evidence" value="ECO:0007669"/>
    <property type="project" value="UniProtKB-ARBA"/>
</dbReference>
<evidence type="ECO:0000256" key="10">
    <source>
        <dbReference type="ARBA" id="ARBA00022974"/>
    </source>
</evidence>
<evidence type="ECO:0000256" key="8">
    <source>
        <dbReference type="ARBA" id="ARBA00022729"/>
    </source>
</evidence>
<dbReference type="Pfam" id="PF05337">
    <property type="entry name" value="CSF-1"/>
    <property type="match status" value="2"/>
</dbReference>
<dbReference type="eggNOG" id="ENOG502S271">
    <property type="taxonomic scope" value="Eukaryota"/>
</dbReference>
<evidence type="ECO:0000256" key="12">
    <source>
        <dbReference type="ARBA" id="ARBA00023030"/>
    </source>
</evidence>
<evidence type="ECO:0000256" key="5">
    <source>
        <dbReference type="ARBA" id="ARBA00022525"/>
    </source>
</evidence>
<dbReference type="GO" id="GO:0006954">
    <property type="term" value="P:inflammatory response"/>
    <property type="evidence" value="ECO:0007669"/>
    <property type="project" value="UniProtKB-KW"/>
</dbReference>
<dbReference type="PANTHER" id="PTHR10058">
    <property type="entry name" value="MACROPHAGE COLONY STIMULATING FACTOR"/>
    <property type="match status" value="1"/>
</dbReference>
<evidence type="ECO:0000256" key="7">
    <source>
        <dbReference type="ARBA" id="ARBA00022692"/>
    </source>
</evidence>
<accession>L9KS81</accession>
<feature type="compositionally biased region" description="Polar residues" evidence="20">
    <location>
        <begin position="584"/>
        <end position="612"/>
    </location>
</feature>
<keyword evidence="10" id="KW-0654">Proteoglycan</keyword>
<dbReference type="FunFam" id="1.20.1250.10:FF:000010">
    <property type="entry name" value="Macrophage colony-stimulating factor 1"/>
    <property type="match status" value="1"/>
</dbReference>
<dbReference type="GO" id="GO:0005615">
    <property type="term" value="C:extracellular space"/>
    <property type="evidence" value="ECO:0007669"/>
    <property type="project" value="UniProtKB-KW"/>
</dbReference>
<keyword evidence="15" id="KW-0325">Glycoprotein</keyword>
<evidence type="ECO:0000256" key="15">
    <source>
        <dbReference type="ARBA" id="ARBA00023180"/>
    </source>
</evidence>
<dbReference type="InterPro" id="IPR009079">
    <property type="entry name" value="4_helix_cytokine-like_core"/>
</dbReference>
<keyword evidence="3" id="KW-1003">Cell membrane</keyword>
<dbReference type="Gene3D" id="1.20.1250.10">
    <property type="match status" value="2"/>
</dbReference>
<keyword evidence="9" id="KW-0391">Immunity</keyword>
<keyword evidence="12" id="KW-0339">Growth factor</keyword>
<feature type="compositionally biased region" description="Polar residues" evidence="20">
    <location>
        <begin position="435"/>
        <end position="444"/>
    </location>
</feature>
<evidence type="ECO:0000256" key="1">
    <source>
        <dbReference type="ARBA" id="ARBA00004239"/>
    </source>
</evidence>
<sequence>MPPTLLPGPAVPHDSQPDNASCHQRQGTVPERGSFSSGHLPQGPHVLESPAGGSAFHVTAAFSPCRCPKYHQKARQPLRLGIIFTLWSSNIKVIMKCRRAAKRLAFQLHTWLGPWLLLACFLVSRTITQEVSEHCSNMIGNGHLEVLQQLIDSQMETSCQIAFEFVDREQLSDPVCYLKKAFFLVQDIMEDTMRFKDNTPNALTIVQLQELSLSLKSCFTTDYGEHDKACVRTFYETPLQLLEKIKNVFNETKNLLTKDWNIFSKNCNNSFAKCSSQGKHQKGQPVRFVYICGFMTPGSKHMSFLTCVCMHTYACVRTFYETPLQLLEKIKNVFNETKNLLTKDWNIFSKNCNNSFAKCSSQDVVTKPDCNCLYPKATPSSGLASVSPHQPLAPSVAPMAGLTWADSKGTEGNTLLPSEQPLHTVDPGSAKQRPSRSTCQSLESPETPGVEDSPTSDSPQHLPSVASTVPEIESILDSALGPDWALEEASGEAQEGLVPQGTEPSPSELGGSIIQGETARPSDLLSASSLLPASAKDRRPSDVTGTVLPKVGPVRPTGQAWHHTPGKTDRSSAQPRDRQDPDSLRTSSLHPQGLSQPSTLSAQPRLSRSPSWGNVLPLMELEGKRSTRDRRSPAELEGGRASERAARPPTHFNSVPLTDTGHERQYVGPSDPLLPGFVFHLLVPSIILVLLAVGGLLFYRRRRRSHQEPQTVDSSREQPEGRVGSPRSSNSEAGGKLRVPPKTLPLLKSYGSPVLCLQPPDPGGGQTDGTASVEGILRQGPVSGERSLRLAGRVGVGLISRKGVQPRRREEKASGPASLLTAQRVYNSLRISALCQLPGQEEGLPCPRDLLDLAHDAKGGPTSGLCLFFPLPELLQEAGQRLRSSRKPLHCEATPCASVPSASCQAKRKACPALGTCSTWLMMPKEGPPLASASSSPCQSFSRRPGRGSAHQGSHCTVKTEPAC</sequence>
<feature type="region of interest" description="Disordered" evidence="20">
    <location>
        <begin position="928"/>
        <end position="964"/>
    </location>
</feature>
<feature type="compositionally biased region" description="Basic and acidic residues" evidence="20">
    <location>
        <begin position="621"/>
        <end position="646"/>
    </location>
</feature>
<feature type="region of interest" description="Disordered" evidence="20">
    <location>
        <begin position="403"/>
        <end position="466"/>
    </location>
</feature>
<feature type="region of interest" description="Disordered" evidence="20">
    <location>
        <begin position="704"/>
        <end position="742"/>
    </location>
</feature>
<feature type="compositionally biased region" description="Basic and acidic residues" evidence="20">
    <location>
        <begin position="566"/>
        <end position="583"/>
    </location>
</feature>
<comment type="function">
    <text evidence="17">Cytokine that plays an essential role in the regulation of survival, proliferation and differentiation of hematopoietic precursor cells, especially mononuclear phagocytes, such as macrophages and monocytes. Promotes the release of pro-inflammatory chemokines, and thereby plays an important role in innate immunity and in inflammatory processes. Plays an important role in the regulation of osteoclast proliferation and differentiation, the regulation of bone resorption, and is required for normal bone development. Required for normal male and female fertility. Promotes reorganization of the actin cytoskeleton, regulates formation of membrane ruffles, cell adhesion and cell migration. Plays a role in lipoprotein clearance.</text>
</comment>
<feature type="transmembrane region" description="Helical" evidence="21">
    <location>
        <begin position="677"/>
        <end position="699"/>
    </location>
</feature>
<keyword evidence="14" id="KW-1015">Disulfide bond</keyword>
<keyword evidence="5" id="KW-0964">Secreted</keyword>
<keyword evidence="23" id="KW-1185">Reference proteome</keyword>
<feature type="compositionally biased region" description="Polar residues" evidence="20">
    <location>
        <begin position="453"/>
        <end position="466"/>
    </location>
</feature>
<dbReference type="GO" id="GO:0030225">
    <property type="term" value="P:macrophage differentiation"/>
    <property type="evidence" value="ECO:0007669"/>
    <property type="project" value="UniProtKB-ARBA"/>
</dbReference>
<proteinExistence type="predicted"/>
<evidence type="ECO:0000256" key="2">
    <source>
        <dbReference type="ARBA" id="ARBA00004251"/>
    </source>
</evidence>
<evidence type="ECO:0000256" key="17">
    <source>
        <dbReference type="ARBA" id="ARBA00059895"/>
    </source>
</evidence>
<keyword evidence="11 21" id="KW-1133">Transmembrane helix</keyword>
<dbReference type="GO" id="GO:0030316">
    <property type="term" value="P:osteoclast differentiation"/>
    <property type="evidence" value="ECO:0007669"/>
    <property type="project" value="UniProtKB-ARBA"/>
</dbReference>
<evidence type="ECO:0000256" key="11">
    <source>
        <dbReference type="ARBA" id="ARBA00022989"/>
    </source>
</evidence>
<dbReference type="EMBL" id="KB320697">
    <property type="protein sequence ID" value="ELW65354.1"/>
    <property type="molecule type" value="Genomic_DNA"/>
</dbReference>
<evidence type="ECO:0000256" key="21">
    <source>
        <dbReference type="SAM" id="Phobius"/>
    </source>
</evidence>